<dbReference type="PANTHER" id="PTHR36451:SF1">
    <property type="entry name" value="OMEGA-HYDROXY-BETA-DIHYDROMENAQUINONE-9 SULFOTRANSFERASE STF3"/>
    <property type="match status" value="1"/>
</dbReference>
<evidence type="ECO:0000313" key="2">
    <source>
        <dbReference type="Proteomes" id="UP000598997"/>
    </source>
</evidence>
<dbReference type="EMBL" id="BMIO01000001">
    <property type="protein sequence ID" value="GGD34150.1"/>
    <property type="molecule type" value="Genomic_DNA"/>
</dbReference>
<sequence>MSEEIISPPSRTPFISAANRWFKVAHALGLKQRNTLDREVLMEEVSNEAGLTDFGDPWFAKPYDALVDALREEARLNLSGEFVAEMQFRKVLTDRLNAQHWFDRHPEILERALPRPVIVVGPMRSGTTRMHRLLAADHRFQHLRSFETISPVPPQDFERGDEDDERVTTARKIQRMARLANPRTLNIHPTGPYEPEEELGLLVNSFWGMKHEAQWMVPSYGKWCEGEDARPAYRQLARLLKLVSWSQQKSSLKPWILKTPQYMLDLDAVLDTFPDARFVFTHRDPKAVVGSAASLAWNQTIIYSDHADAGAVGREWLRKTEQQIATMRRVRDRIDSSRIIDVHFEEMDRDWQGAMARVYRFLGMDMAPALSGMEDFMTRSRALKRKPHRYSLAEFGLDEGEVTERLSDYVETYGVRVEGRERRSA</sequence>
<dbReference type="RefSeq" id="WP_229660272.1">
    <property type="nucleotide sequence ID" value="NZ_BMIO01000001.1"/>
</dbReference>
<dbReference type="Pfam" id="PF13469">
    <property type="entry name" value="Sulfotransfer_3"/>
    <property type="match status" value="1"/>
</dbReference>
<dbReference type="PANTHER" id="PTHR36451">
    <property type="entry name" value="PAPS-DEPENDENT SULFOTRANSFERASE STF3"/>
    <property type="match status" value="1"/>
</dbReference>
<keyword evidence="2" id="KW-1185">Reference proteome</keyword>
<reference evidence="1 2" key="1">
    <citation type="journal article" date="2014" name="Int. J. Syst. Evol. Microbiol.">
        <title>Complete genome sequence of Corynebacterium casei LMG S-19264T (=DSM 44701T), isolated from a smear-ripened cheese.</title>
        <authorList>
            <consortium name="US DOE Joint Genome Institute (JGI-PGF)"/>
            <person name="Walter F."/>
            <person name="Albersmeier A."/>
            <person name="Kalinowski J."/>
            <person name="Ruckert C."/>
        </authorList>
    </citation>
    <scope>NUCLEOTIDE SEQUENCE [LARGE SCALE GENOMIC DNA]</scope>
    <source>
        <strain evidence="1 2">CGMCC 1.15358</strain>
    </source>
</reference>
<name>A0A916Y7D6_9SPHN</name>
<accession>A0A916Y7D6</accession>
<dbReference type="AlphaFoldDB" id="A0A916Y7D6"/>
<comment type="caution">
    <text evidence="1">The sequence shown here is derived from an EMBL/GenBank/DDBJ whole genome shotgun (WGS) entry which is preliminary data.</text>
</comment>
<gene>
    <name evidence="1" type="ORF">GCM10010989_05400</name>
</gene>
<organism evidence="1 2">
    <name type="scientific">Croceicoccus pelagius</name>
    <dbReference type="NCBI Taxonomy" id="1703341"/>
    <lineage>
        <taxon>Bacteria</taxon>
        <taxon>Pseudomonadati</taxon>
        <taxon>Pseudomonadota</taxon>
        <taxon>Alphaproteobacteria</taxon>
        <taxon>Sphingomonadales</taxon>
        <taxon>Erythrobacteraceae</taxon>
        <taxon>Croceicoccus</taxon>
    </lineage>
</organism>
<dbReference type="InterPro" id="IPR052736">
    <property type="entry name" value="Stf3_sulfotransferase"/>
</dbReference>
<dbReference type="SUPFAM" id="SSF52540">
    <property type="entry name" value="P-loop containing nucleoside triphosphate hydrolases"/>
    <property type="match status" value="1"/>
</dbReference>
<proteinExistence type="predicted"/>
<dbReference type="InterPro" id="IPR027417">
    <property type="entry name" value="P-loop_NTPase"/>
</dbReference>
<evidence type="ECO:0000313" key="1">
    <source>
        <dbReference type="EMBL" id="GGD34150.1"/>
    </source>
</evidence>
<dbReference type="Gene3D" id="3.40.50.300">
    <property type="entry name" value="P-loop containing nucleotide triphosphate hydrolases"/>
    <property type="match status" value="1"/>
</dbReference>
<protein>
    <submittedName>
        <fullName evidence="1">Sulfotransferase</fullName>
    </submittedName>
</protein>
<dbReference type="Proteomes" id="UP000598997">
    <property type="component" value="Unassembled WGS sequence"/>
</dbReference>